<dbReference type="InterPro" id="IPR036439">
    <property type="entry name" value="Dockerin_dom_sf"/>
</dbReference>
<dbReference type="AlphaFoldDB" id="A0A5K7XDV1"/>
<protein>
    <submittedName>
        <fullName evidence="1">Uncharacterized protein</fullName>
    </submittedName>
</protein>
<dbReference type="KEGG" id="lpav:PLANPX_3804"/>
<dbReference type="NCBIfam" id="TIGR02595">
    <property type="entry name" value="PEP_CTERM"/>
    <property type="match status" value="1"/>
</dbReference>
<accession>A0A5K7XDV1</accession>
<name>A0A5K7XDV1_9BACT</name>
<dbReference type="GO" id="GO:0000272">
    <property type="term" value="P:polysaccharide catabolic process"/>
    <property type="evidence" value="ECO:0007669"/>
    <property type="project" value="InterPro"/>
</dbReference>
<proteinExistence type="predicted"/>
<dbReference type="RefSeq" id="WP_152099816.1">
    <property type="nucleotide sequence ID" value="NZ_AP021861.1"/>
</dbReference>
<reference evidence="2" key="1">
    <citation type="submission" date="2019-10" db="EMBL/GenBank/DDBJ databases">
        <title>Lacipirellula parvula gen. nov., sp. nov., representing a lineage of planctomycetes widespread in freshwater anoxic habitats, and description of the family Lacipirellulaceae.</title>
        <authorList>
            <person name="Dedysh S.N."/>
            <person name="Kulichevskaya I.S."/>
            <person name="Beletsky A.V."/>
            <person name="Rakitin A.L."/>
            <person name="Mardanov A.V."/>
            <person name="Ivanova A.A."/>
            <person name="Saltykova V.X."/>
            <person name="Rijpstra W.I.C."/>
            <person name="Sinninghe Damste J.S."/>
            <person name="Ravin N.V."/>
        </authorList>
    </citation>
    <scope>NUCLEOTIDE SEQUENCE [LARGE SCALE GENOMIC DNA]</scope>
    <source>
        <strain evidence="2">PX69</strain>
    </source>
</reference>
<dbReference type="SUPFAM" id="SSF63446">
    <property type="entry name" value="Type I dockerin domain"/>
    <property type="match status" value="1"/>
</dbReference>
<dbReference type="Gene3D" id="1.10.1330.10">
    <property type="entry name" value="Dockerin domain"/>
    <property type="match status" value="1"/>
</dbReference>
<sequence length="311" mass="33711">MKYTLAMVFALAAGICYGHGNPIHVNVTNGRLVVSGGLSTPGGFVSMAFDDHEDAYLDVAPGFTLGSTLPGYDVNGMEAESQLNIEVIARPDFTLPNGPLRWMWFWDKESQQLDIAPSNPTLEMASQRLLGNVVLTQFDAPTTGASMQVLQPLSTDLGTHQHPILYLLDDAPAAKFGAYGLFARLTSPSYGSSEPFLIALNYNLSVEDFQIAAKEINAAAKLPGDYDNNDVVDGGDFLLWQRTLHSTTELEADGSLNGVIDADDLTLWKENFGRVTTTSVSPIPEPSTLVLLGLNLCGLWRFRRLAVNGNE</sequence>
<evidence type="ECO:0000313" key="2">
    <source>
        <dbReference type="Proteomes" id="UP000326837"/>
    </source>
</evidence>
<keyword evidence="2" id="KW-1185">Reference proteome</keyword>
<organism evidence="1 2">
    <name type="scientific">Lacipirellula parvula</name>
    <dbReference type="NCBI Taxonomy" id="2650471"/>
    <lineage>
        <taxon>Bacteria</taxon>
        <taxon>Pseudomonadati</taxon>
        <taxon>Planctomycetota</taxon>
        <taxon>Planctomycetia</taxon>
        <taxon>Pirellulales</taxon>
        <taxon>Lacipirellulaceae</taxon>
        <taxon>Lacipirellula</taxon>
    </lineage>
</organism>
<dbReference type="Proteomes" id="UP000326837">
    <property type="component" value="Chromosome"/>
</dbReference>
<dbReference type="EMBL" id="AP021861">
    <property type="protein sequence ID" value="BBO34192.1"/>
    <property type="molecule type" value="Genomic_DNA"/>
</dbReference>
<evidence type="ECO:0000313" key="1">
    <source>
        <dbReference type="EMBL" id="BBO34192.1"/>
    </source>
</evidence>
<gene>
    <name evidence="1" type="ORF">PLANPX_3804</name>
</gene>
<dbReference type="InterPro" id="IPR013424">
    <property type="entry name" value="Ice-binding_C"/>
</dbReference>